<reference evidence="16" key="1">
    <citation type="submission" date="2016-10" db="EMBL/GenBank/DDBJ databases">
        <authorList>
            <person name="Varghese N."/>
            <person name="Submissions S."/>
        </authorList>
    </citation>
    <scope>NUCLEOTIDE SEQUENCE [LARGE SCALE GENOMIC DNA]</scope>
    <source>
        <strain evidence="16">DSM 217</strain>
    </source>
</reference>
<dbReference type="PANTHER" id="PTHR33516:SF2">
    <property type="entry name" value="LEXA REPRESSOR-RELATED"/>
    <property type="match status" value="1"/>
</dbReference>
<evidence type="ECO:0000256" key="3">
    <source>
        <dbReference type="ARBA" id="ARBA00022705"/>
    </source>
</evidence>
<dbReference type="InterPro" id="IPR036286">
    <property type="entry name" value="LexA/Signal_pep-like_sf"/>
</dbReference>
<evidence type="ECO:0000313" key="15">
    <source>
        <dbReference type="EMBL" id="SDW10163.1"/>
    </source>
</evidence>
<gene>
    <name evidence="15" type="ORF">SAMN05421783_101408</name>
</gene>
<dbReference type="InterPro" id="IPR006200">
    <property type="entry name" value="LexA"/>
</dbReference>
<dbReference type="GO" id="GO:0045892">
    <property type="term" value="P:negative regulation of DNA-templated transcription"/>
    <property type="evidence" value="ECO:0007669"/>
    <property type="project" value="InterPro"/>
</dbReference>
<evidence type="ECO:0000256" key="6">
    <source>
        <dbReference type="ARBA" id="ARBA00022813"/>
    </source>
</evidence>
<evidence type="ECO:0000256" key="1">
    <source>
        <dbReference type="ARBA" id="ARBA00007484"/>
    </source>
</evidence>
<dbReference type="STRING" id="1058.SAMN05421783_101408"/>
<dbReference type="InterPro" id="IPR039418">
    <property type="entry name" value="LexA-like"/>
</dbReference>
<keyword evidence="2" id="KW-0678">Repressor</keyword>
<dbReference type="AlphaFoldDB" id="A0A1H2QSK4"/>
<evidence type="ECO:0000256" key="4">
    <source>
        <dbReference type="ARBA" id="ARBA00022763"/>
    </source>
</evidence>
<dbReference type="InterPro" id="IPR006199">
    <property type="entry name" value="LexA_DNA-bd_dom"/>
</dbReference>
<keyword evidence="6 12" id="KW-0068">Autocatalytic cleavage</keyword>
<dbReference type="GO" id="GO:0004252">
    <property type="term" value="F:serine-type endopeptidase activity"/>
    <property type="evidence" value="ECO:0007669"/>
    <property type="project" value="InterPro"/>
</dbReference>
<dbReference type="GO" id="GO:0006281">
    <property type="term" value="P:DNA repair"/>
    <property type="evidence" value="ECO:0007669"/>
    <property type="project" value="UniProtKB-KW"/>
</dbReference>
<keyword evidence="3" id="KW-0235">DNA replication</keyword>
<dbReference type="Pfam" id="PF00717">
    <property type="entry name" value="Peptidase_S24"/>
    <property type="match status" value="1"/>
</dbReference>
<keyword evidence="10" id="KW-0234">DNA repair</keyword>
<dbReference type="InterPro" id="IPR050077">
    <property type="entry name" value="LexA_repressor"/>
</dbReference>
<feature type="domain" description="LexA repressor DNA-binding" evidence="14">
    <location>
        <begin position="11"/>
        <end position="66"/>
    </location>
</feature>
<dbReference type="EMBL" id="FNNZ01000001">
    <property type="protein sequence ID" value="SDW10163.1"/>
    <property type="molecule type" value="Genomic_DNA"/>
</dbReference>
<protein>
    <submittedName>
        <fullName evidence="15">Repressor LexA</fullName>
    </submittedName>
</protein>
<organism evidence="15 16">
    <name type="scientific">Thiocapsa roseopersicina</name>
    <dbReference type="NCBI Taxonomy" id="1058"/>
    <lineage>
        <taxon>Bacteria</taxon>
        <taxon>Pseudomonadati</taxon>
        <taxon>Pseudomonadota</taxon>
        <taxon>Gammaproteobacteria</taxon>
        <taxon>Chromatiales</taxon>
        <taxon>Chromatiaceae</taxon>
        <taxon>Thiocapsa</taxon>
    </lineage>
</organism>
<evidence type="ECO:0000256" key="11">
    <source>
        <dbReference type="ARBA" id="ARBA00023236"/>
    </source>
</evidence>
<dbReference type="PRINTS" id="PR00726">
    <property type="entry name" value="LEXASERPTASE"/>
</dbReference>
<dbReference type="OrthoDB" id="9802364at2"/>
<dbReference type="RefSeq" id="WP_093027579.1">
    <property type="nucleotide sequence ID" value="NZ_FNNZ01000001.1"/>
</dbReference>
<dbReference type="Pfam" id="PF01726">
    <property type="entry name" value="LexA_DNA_bind"/>
    <property type="match status" value="1"/>
</dbReference>
<evidence type="ECO:0000256" key="7">
    <source>
        <dbReference type="ARBA" id="ARBA00023015"/>
    </source>
</evidence>
<evidence type="ECO:0000259" key="13">
    <source>
        <dbReference type="Pfam" id="PF00717"/>
    </source>
</evidence>
<evidence type="ECO:0000256" key="8">
    <source>
        <dbReference type="ARBA" id="ARBA00023125"/>
    </source>
</evidence>
<evidence type="ECO:0000256" key="2">
    <source>
        <dbReference type="ARBA" id="ARBA00022491"/>
    </source>
</evidence>
<dbReference type="Gene3D" id="1.10.10.10">
    <property type="entry name" value="Winged helix-like DNA-binding domain superfamily/Winged helix DNA-binding domain"/>
    <property type="match status" value="1"/>
</dbReference>
<evidence type="ECO:0000256" key="10">
    <source>
        <dbReference type="ARBA" id="ARBA00023204"/>
    </source>
</evidence>
<dbReference type="GO" id="GO:0009432">
    <property type="term" value="P:SOS response"/>
    <property type="evidence" value="ECO:0007669"/>
    <property type="project" value="UniProtKB-KW"/>
</dbReference>
<dbReference type="Gene3D" id="2.10.109.10">
    <property type="entry name" value="Umud Fragment, subunit A"/>
    <property type="match status" value="1"/>
</dbReference>
<dbReference type="GO" id="GO:0003677">
    <property type="term" value="F:DNA binding"/>
    <property type="evidence" value="ECO:0007669"/>
    <property type="project" value="UniProtKB-KW"/>
</dbReference>
<comment type="similarity">
    <text evidence="1 12">Belongs to the peptidase S24 family.</text>
</comment>
<keyword evidence="8" id="KW-0238">DNA-binding</keyword>
<feature type="domain" description="Peptidase S24/S26A/S26B/S26C" evidence="13">
    <location>
        <begin position="89"/>
        <end position="204"/>
    </location>
</feature>
<dbReference type="SUPFAM" id="SSF51306">
    <property type="entry name" value="LexA/Signal peptidase"/>
    <property type="match status" value="1"/>
</dbReference>
<keyword evidence="9" id="KW-0804">Transcription</keyword>
<dbReference type="NCBIfam" id="TIGR00498">
    <property type="entry name" value="lexA"/>
    <property type="match status" value="1"/>
</dbReference>
<evidence type="ECO:0000256" key="5">
    <source>
        <dbReference type="ARBA" id="ARBA00022801"/>
    </source>
</evidence>
<evidence type="ECO:0000313" key="16">
    <source>
        <dbReference type="Proteomes" id="UP000198816"/>
    </source>
</evidence>
<evidence type="ECO:0000256" key="9">
    <source>
        <dbReference type="ARBA" id="ARBA00023163"/>
    </source>
</evidence>
<dbReference type="InterPro" id="IPR015927">
    <property type="entry name" value="Peptidase_S24_S26A/B/C"/>
</dbReference>
<name>A0A1H2QSK4_THIRO</name>
<keyword evidence="5 12" id="KW-0378">Hydrolase</keyword>
<evidence type="ECO:0000259" key="14">
    <source>
        <dbReference type="Pfam" id="PF01726"/>
    </source>
</evidence>
<dbReference type="Proteomes" id="UP000198816">
    <property type="component" value="Unassembled WGS sequence"/>
</dbReference>
<dbReference type="GO" id="GO:0006260">
    <property type="term" value="P:DNA replication"/>
    <property type="evidence" value="ECO:0007669"/>
    <property type="project" value="UniProtKB-KW"/>
</dbReference>
<dbReference type="SUPFAM" id="SSF46785">
    <property type="entry name" value="Winged helix' DNA-binding domain"/>
    <property type="match status" value="1"/>
</dbReference>
<accession>A0A1H2QSK4</accession>
<keyword evidence="16" id="KW-1185">Reference proteome</keyword>
<keyword evidence="11" id="KW-0742">SOS response</keyword>
<dbReference type="InterPro" id="IPR036390">
    <property type="entry name" value="WH_DNA-bd_sf"/>
</dbReference>
<dbReference type="PANTHER" id="PTHR33516">
    <property type="entry name" value="LEXA REPRESSOR"/>
    <property type="match status" value="1"/>
</dbReference>
<keyword evidence="7" id="KW-0805">Transcription regulation</keyword>
<dbReference type="InterPro" id="IPR006197">
    <property type="entry name" value="Peptidase_S24_LexA"/>
</dbReference>
<keyword evidence="4" id="KW-0227">DNA damage</keyword>
<proteinExistence type="inferred from homology"/>
<dbReference type="CDD" id="cd06529">
    <property type="entry name" value="S24_LexA-like"/>
    <property type="match status" value="1"/>
</dbReference>
<sequence>MGRTPTGQTREQVFQLMRERLLAGQPPTVREVQEAFGFRSVQTARAHLEALVSEGRLDKQSGRSRGYRLADSAVLVTGEDRIAPPRLVPLLGRVAAGAFGLAVEDLEGYLPVQSDRVGANEELFGLRVRGESMRDAGILPGDIVIVWRLPSVEDGAIVVALVGEEATIKRLRRRGERIELHPANPDYAVMTPDPDTLQVLGRVIEVRRYLD</sequence>
<dbReference type="GO" id="GO:0006508">
    <property type="term" value="P:proteolysis"/>
    <property type="evidence" value="ECO:0007669"/>
    <property type="project" value="InterPro"/>
</dbReference>
<dbReference type="InterPro" id="IPR036388">
    <property type="entry name" value="WH-like_DNA-bd_sf"/>
</dbReference>
<evidence type="ECO:0000256" key="12">
    <source>
        <dbReference type="RuleBase" id="RU003991"/>
    </source>
</evidence>